<keyword evidence="2" id="KW-1185">Reference proteome</keyword>
<dbReference type="InterPro" id="IPR054779">
    <property type="entry name" value="Cys_pept_put_mycoplasmatota"/>
</dbReference>
<sequence>MKKLLSLIGGITLVVSSSSIVVSCFNTRPIINHTFKDEFTIFDLGAISGAENAPSIETIYNGISVAHQNVPDWRWSVPIEHITFVDEPTTDSCIIRVIDGHNQPTLTGEVQFRYNYQKIENREITFYSSGQNNGIKRRTGTIEEISKFSNLITNWNWIEKISSEPSLAYTDLSNYASTGGTGLCEYIALNMLINYSQVFGKYNLYPNSDIRKYFYQLDSKSIYHYASGSGNKDAVPYLMYKKVSDKYGGRWYDIREGKNIRKIMKTWLGDYSKNLIDDYSANWSHTSKPEDWIKKYNRPILLSFFVKGEAHSIVIYGYNESTNEYAVNYGWSGSQYSKQIIKKSEIWSYFSMGFWYGLRDK</sequence>
<dbReference type="EMBL" id="AE017263">
    <property type="protein sequence ID" value="AAT75967.1"/>
    <property type="molecule type" value="Genomic_DNA"/>
</dbReference>
<dbReference type="GeneID" id="2898261"/>
<accession>Q6F0K6</accession>
<dbReference type="Proteomes" id="UP000006647">
    <property type="component" value="Chromosome"/>
</dbReference>
<dbReference type="EnsemblBacteria" id="AAT75967">
    <property type="protein sequence ID" value="AAT75967"/>
    <property type="gene ID" value="Mfl610"/>
</dbReference>
<dbReference type="KEGG" id="mfl:Mfl610"/>
<dbReference type="NCBIfam" id="NF038029">
    <property type="entry name" value="LP_plasma"/>
    <property type="match status" value="1"/>
</dbReference>
<evidence type="ECO:0000313" key="1">
    <source>
        <dbReference type="EMBL" id="AAT75967.1"/>
    </source>
</evidence>
<proteinExistence type="predicted"/>
<dbReference type="RefSeq" id="WP_011183507.1">
    <property type="nucleotide sequence ID" value="NC_006055.1"/>
</dbReference>
<name>Q6F0K6_MESFL</name>
<dbReference type="AlphaFoldDB" id="Q6F0K6"/>
<gene>
    <name evidence="1" type="ordered locus">Mfl610</name>
</gene>
<protein>
    <submittedName>
        <fullName evidence="1">Uncharacterized protein</fullName>
    </submittedName>
</protein>
<dbReference type="OrthoDB" id="395574at2"/>
<dbReference type="InterPro" id="IPR054816">
    <property type="entry name" value="Lipoprotein_mollicutes-type_CS"/>
</dbReference>
<dbReference type="HOGENOM" id="CLU_766836_0_0_14"/>
<evidence type="ECO:0000313" key="2">
    <source>
        <dbReference type="Proteomes" id="UP000006647"/>
    </source>
</evidence>
<dbReference type="InterPro" id="IPR044934">
    <property type="entry name" value="Streptopain_sf"/>
</dbReference>
<reference evidence="1 2" key="1">
    <citation type="submission" date="2004-06" db="EMBL/GenBank/DDBJ databases">
        <authorList>
            <person name="Birren B.W."/>
            <person name="Stange-Thomann N."/>
            <person name="Hafez N."/>
            <person name="DeCaprio D."/>
            <person name="Fisher S."/>
            <person name="Butler J."/>
            <person name="Elkins T."/>
            <person name="Kodira C.D."/>
            <person name="Major J."/>
            <person name="Wang S."/>
            <person name="Nicol R."/>
            <person name="Nusbaum C."/>
        </authorList>
    </citation>
    <scope>NUCLEOTIDE SEQUENCE [LARGE SCALE GENOMIC DNA]</scope>
    <source>
        <strain evidence="2">ATCC 33453 / NBRC 100688 / NCTC 11704 / L1</strain>
    </source>
</reference>
<organism evidence="1 2">
    <name type="scientific">Mesoplasma florum (strain ATCC 33453 / NBRC 100688 / NCTC 11704 / L1)</name>
    <name type="common">Acholeplasma florum</name>
    <dbReference type="NCBI Taxonomy" id="265311"/>
    <lineage>
        <taxon>Bacteria</taxon>
        <taxon>Bacillati</taxon>
        <taxon>Mycoplasmatota</taxon>
        <taxon>Mollicutes</taxon>
        <taxon>Entomoplasmatales</taxon>
        <taxon>Entomoplasmataceae</taxon>
        <taxon>Mesoplasma</taxon>
    </lineage>
</organism>
<dbReference type="PaxDb" id="265311-Mfl610"/>
<dbReference type="PROSITE" id="PS51257">
    <property type="entry name" value="PROKAR_LIPOPROTEIN"/>
    <property type="match status" value="1"/>
</dbReference>
<dbReference type="Gene3D" id="3.90.70.50">
    <property type="entry name" value="Peptidase C10, streptopain"/>
    <property type="match status" value="1"/>
</dbReference>
<dbReference type="PATRIC" id="fig|265311.5.peg.613"/>
<dbReference type="NCBIfam" id="NF045837">
    <property type="entry name" value="Mplas_Cys_pep"/>
    <property type="match status" value="1"/>
</dbReference>